<dbReference type="Gene3D" id="3.90.1140.10">
    <property type="entry name" value="Cyclic phosphodiesterase"/>
    <property type="match status" value="1"/>
</dbReference>
<sequence>MGPRTDISAFPLAPPPDADDPRTVAAHDWNAFVDVEQMINHWDRPGWSAATRRYYWMITFPGEDPLIEHARGCQRAIEPLGFDPIPGSGLHMTLLRIGDTSHVPPATIDQLAATAHREVPRAFTIHAIPLTASRGAIRYSVAPWTPILALHAALSRAGECHDIPTARSTHLLRPHIGIAYCNRPMPTASVRDAVAPLRALTSIPLKVSHVRLVELRRDSRRYQWTIHHEVSLASSDT</sequence>
<dbReference type="Pfam" id="PF13563">
    <property type="entry name" value="2_5_RNA_ligase2"/>
    <property type="match status" value="1"/>
</dbReference>
<organism evidence="2 3">
    <name type="scientific">Streptomyces hebeiensis</name>
    <dbReference type="NCBI Taxonomy" id="229486"/>
    <lineage>
        <taxon>Bacteria</taxon>
        <taxon>Bacillati</taxon>
        <taxon>Actinomycetota</taxon>
        <taxon>Actinomycetes</taxon>
        <taxon>Kitasatosporales</taxon>
        <taxon>Streptomycetaceae</taxon>
        <taxon>Streptomyces</taxon>
    </lineage>
</organism>
<name>A0ABN1V3Z7_9ACTN</name>
<comment type="caution">
    <text evidence="2">The sequence shown here is derived from an EMBL/GenBank/DDBJ whole genome shotgun (WGS) entry which is preliminary data.</text>
</comment>
<evidence type="ECO:0008006" key="4">
    <source>
        <dbReference type="Google" id="ProtNLM"/>
    </source>
</evidence>
<evidence type="ECO:0000313" key="2">
    <source>
        <dbReference type="EMBL" id="GAA1192747.1"/>
    </source>
</evidence>
<accession>A0ABN1V3Z7</accession>
<evidence type="ECO:0000313" key="3">
    <source>
        <dbReference type="Proteomes" id="UP001501371"/>
    </source>
</evidence>
<keyword evidence="3" id="KW-1185">Reference proteome</keyword>
<evidence type="ECO:0000256" key="1">
    <source>
        <dbReference type="SAM" id="MobiDB-lite"/>
    </source>
</evidence>
<dbReference type="InterPro" id="IPR009097">
    <property type="entry name" value="Cyclic_Pdiesterase"/>
</dbReference>
<feature type="region of interest" description="Disordered" evidence="1">
    <location>
        <begin position="1"/>
        <end position="21"/>
    </location>
</feature>
<dbReference type="EMBL" id="BAAAKV010000068">
    <property type="protein sequence ID" value="GAA1192747.1"/>
    <property type="molecule type" value="Genomic_DNA"/>
</dbReference>
<dbReference type="SUPFAM" id="SSF55144">
    <property type="entry name" value="LigT-like"/>
    <property type="match status" value="1"/>
</dbReference>
<protein>
    <recommendedName>
        <fullName evidence="4">2'-5' RNA ligase family protein</fullName>
    </recommendedName>
</protein>
<reference evidence="2 3" key="1">
    <citation type="journal article" date="2019" name="Int. J. Syst. Evol. Microbiol.">
        <title>The Global Catalogue of Microorganisms (GCM) 10K type strain sequencing project: providing services to taxonomists for standard genome sequencing and annotation.</title>
        <authorList>
            <consortium name="The Broad Institute Genomics Platform"/>
            <consortium name="The Broad Institute Genome Sequencing Center for Infectious Disease"/>
            <person name="Wu L."/>
            <person name="Ma J."/>
        </authorList>
    </citation>
    <scope>NUCLEOTIDE SEQUENCE [LARGE SCALE GENOMIC DNA]</scope>
    <source>
        <strain evidence="2 3">JCM 12696</strain>
    </source>
</reference>
<gene>
    <name evidence="2" type="ORF">GCM10009654_57530</name>
</gene>
<proteinExistence type="predicted"/>
<dbReference type="Proteomes" id="UP001501371">
    <property type="component" value="Unassembled WGS sequence"/>
</dbReference>